<feature type="non-terminal residue" evidence="3">
    <location>
        <position position="271"/>
    </location>
</feature>
<accession>E9HPI7</accession>
<evidence type="ECO:0000256" key="2">
    <source>
        <dbReference type="SAM" id="MobiDB-lite"/>
    </source>
</evidence>
<dbReference type="STRING" id="6669.E9HPI7"/>
<feature type="region of interest" description="Disordered" evidence="2">
    <location>
        <begin position="71"/>
        <end position="125"/>
    </location>
</feature>
<dbReference type="InParanoid" id="E9HPI7"/>
<keyword evidence="1" id="KW-0175">Coiled coil</keyword>
<sequence>NVKLELQHEQENRSGEAAAWTRTVSEKSRLCEDLQTQVRELQNELASVRRKNAINLKELTRELRVTKKRLDHVESSSTNANTTHNNDGVSLGSRTSSNTSINTTGVEHRTPEHSPSPTPAPVNMSPDWERSALFEKMVRVQRDNARKSEKLDFLEEHVQDLLAEVKKKNRIIQFFFAKEDSGSMATEASDRHKAEMAKHGGIMSSMYNMKTLDDGLNLELCLEINQKLQGVLEDTLLKNITLKDSLSTLGAEVARISQQYQSLLQQQQKQK</sequence>
<dbReference type="PANTHER" id="PTHR18911:SF5">
    <property type="entry name" value="COILED-COIL DOMAIN-CONTAINING PROTEIN 186"/>
    <property type="match status" value="1"/>
</dbReference>
<dbReference type="PANTHER" id="PTHR18911">
    <property type="entry name" value="CTCL TUMOR ANTIGEN HD-CL-01"/>
    <property type="match status" value="1"/>
</dbReference>
<keyword evidence="4" id="KW-1185">Reference proteome</keyword>
<dbReference type="InterPro" id="IPR038830">
    <property type="entry name" value="CCDC186"/>
</dbReference>
<dbReference type="OrthoDB" id="5583482at2759"/>
<name>E9HPI7_DAPPU</name>
<feature type="coiled-coil region" evidence="1">
    <location>
        <begin position="137"/>
        <end position="171"/>
    </location>
</feature>
<evidence type="ECO:0000313" key="3">
    <source>
        <dbReference type="EMBL" id="EFX66344.1"/>
    </source>
</evidence>
<gene>
    <name evidence="3" type="ORF">DAPPUDRAFT_64785</name>
</gene>
<proteinExistence type="predicted"/>
<dbReference type="EMBL" id="GL732707">
    <property type="protein sequence ID" value="EFX66344.1"/>
    <property type="molecule type" value="Genomic_DNA"/>
</dbReference>
<dbReference type="PhylomeDB" id="E9HPI7"/>
<dbReference type="AlphaFoldDB" id="E9HPI7"/>
<feature type="compositionally biased region" description="Low complexity" evidence="2">
    <location>
        <begin position="75"/>
        <end position="86"/>
    </location>
</feature>
<dbReference type="HOGENOM" id="CLU_089851_0_0_1"/>
<dbReference type="Proteomes" id="UP000000305">
    <property type="component" value="Unassembled WGS sequence"/>
</dbReference>
<feature type="compositionally biased region" description="Low complexity" evidence="2">
    <location>
        <begin position="93"/>
        <end position="104"/>
    </location>
</feature>
<protein>
    <submittedName>
        <fullName evidence="3">Uncharacterized protein</fullName>
    </submittedName>
</protein>
<organism evidence="3 4">
    <name type="scientific">Daphnia pulex</name>
    <name type="common">Water flea</name>
    <dbReference type="NCBI Taxonomy" id="6669"/>
    <lineage>
        <taxon>Eukaryota</taxon>
        <taxon>Metazoa</taxon>
        <taxon>Ecdysozoa</taxon>
        <taxon>Arthropoda</taxon>
        <taxon>Crustacea</taxon>
        <taxon>Branchiopoda</taxon>
        <taxon>Diplostraca</taxon>
        <taxon>Cladocera</taxon>
        <taxon>Anomopoda</taxon>
        <taxon>Daphniidae</taxon>
        <taxon>Daphnia</taxon>
    </lineage>
</organism>
<dbReference type="OMA" id="HKENTEH"/>
<dbReference type="eggNOG" id="KOG0992">
    <property type="taxonomic scope" value="Eukaryota"/>
</dbReference>
<dbReference type="KEGG" id="dpx:DAPPUDRAFT_64785"/>
<evidence type="ECO:0000256" key="1">
    <source>
        <dbReference type="SAM" id="Coils"/>
    </source>
</evidence>
<evidence type="ECO:0000313" key="4">
    <source>
        <dbReference type="Proteomes" id="UP000000305"/>
    </source>
</evidence>
<reference evidence="3 4" key="1">
    <citation type="journal article" date="2011" name="Science">
        <title>The ecoresponsive genome of Daphnia pulex.</title>
        <authorList>
            <person name="Colbourne J.K."/>
            <person name="Pfrender M.E."/>
            <person name="Gilbert D."/>
            <person name="Thomas W.K."/>
            <person name="Tucker A."/>
            <person name="Oakley T.H."/>
            <person name="Tokishita S."/>
            <person name="Aerts A."/>
            <person name="Arnold G.J."/>
            <person name="Basu M.K."/>
            <person name="Bauer D.J."/>
            <person name="Caceres C.E."/>
            <person name="Carmel L."/>
            <person name="Casola C."/>
            <person name="Choi J.H."/>
            <person name="Detter J.C."/>
            <person name="Dong Q."/>
            <person name="Dusheyko S."/>
            <person name="Eads B.D."/>
            <person name="Frohlich T."/>
            <person name="Geiler-Samerotte K.A."/>
            <person name="Gerlach D."/>
            <person name="Hatcher P."/>
            <person name="Jogdeo S."/>
            <person name="Krijgsveld J."/>
            <person name="Kriventseva E.V."/>
            <person name="Kultz D."/>
            <person name="Laforsch C."/>
            <person name="Lindquist E."/>
            <person name="Lopez J."/>
            <person name="Manak J.R."/>
            <person name="Muller J."/>
            <person name="Pangilinan J."/>
            <person name="Patwardhan R.P."/>
            <person name="Pitluck S."/>
            <person name="Pritham E.J."/>
            <person name="Rechtsteiner A."/>
            <person name="Rho M."/>
            <person name="Rogozin I.B."/>
            <person name="Sakarya O."/>
            <person name="Salamov A."/>
            <person name="Schaack S."/>
            <person name="Shapiro H."/>
            <person name="Shiga Y."/>
            <person name="Skalitzky C."/>
            <person name="Smith Z."/>
            <person name="Souvorov A."/>
            <person name="Sung W."/>
            <person name="Tang Z."/>
            <person name="Tsuchiya D."/>
            <person name="Tu H."/>
            <person name="Vos H."/>
            <person name="Wang M."/>
            <person name="Wolf Y.I."/>
            <person name="Yamagata H."/>
            <person name="Yamada T."/>
            <person name="Ye Y."/>
            <person name="Shaw J.R."/>
            <person name="Andrews J."/>
            <person name="Crease T.J."/>
            <person name="Tang H."/>
            <person name="Lucas S.M."/>
            <person name="Robertson H.M."/>
            <person name="Bork P."/>
            <person name="Koonin E.V."/>
            <person name="Zdobnov E.M."/>
            <person name="Grigoriev I.V."/>
            <person name="Lynch M."/>
            <person name="Boore J.L."/>
        </authorList>
    </citation>
    <scope>NUCLEOTIDE SEQUENCE [LARGE SCALE GENOMIC DNA]</scope>
</reference>